<dbReference type="PANTHER" id="PTHR43433:SF5">
    <property type="entry name" value="AB HYDROLASE-1 DOMAIN-CONTAINING PROTEIN"/>
    <property type="match status" value="1"/>
</dbReference>
<sequence length="292" mass="31030">MTTRSKTSSDGAHHSFGTSAFVVLEGGRRLHYMERGVGDVTVVFESGMGFSRSTWGLVAPVIGDCTRTIVYDRAGLGRSDDDEEPRTLERLADDLGHLLSSLGEGPFLLVGHSWGGPIVRAVAAAHPERIAGIVLVDQTDENCALYFENSTAKRFAASGPMVQTLARLKLYKLIGGRSGRVQPADVAADHLAEDFTARAASTTSAELRDLLIDLAGLRDAPLDLHGTPVTVISGTAPTRGDGGLRASLTAAHRETAVALGAEFTEAQQSGHLVMFTEPQLVVDEIVSLLDRV</sequence>
<feature type="domain" description="AB hydrolase-1" evidence="1">
    <location>
        <begin position="42"/>
        <end position="283"/>
    </location>
</feature>
<accession>A0A4Q9GQV3</accession>
<keyword evidence="3" id="KW-1185">Reference proteome</keyword>
<evidence type="ECO:0000313" key="3">
    <source>
        <dbReference type="Proteomes" id="UP000294194"/>
    </source>
</evidence>
<comment type="caution">
    <text evidence="2">The sequence shown here is derived from an EMBL/GenBank/DDBJ whole genome shotgun (WGS) entry which is preliminary data.</text>
</comment>
<dbReference type="EMBL" id="SISG01000001">
    <property type="protein sequence ID" value="TBN57276.1"/>
    <property type="molecule type" value="Genomic_DNA"/>
</dbReference>
<dbReference type="Gene3D" id="3.40.50.1820">
    <property type="entry name" value="alpha/beta hydrolase"/>
    <property type="match status" value="1"/>
</dbReference>
<evidence type="ECO:0000259" key="1">
    <source>
        <dbReference type="Pfam" id="PF12697"/>
    </source>
</evidence>
<dbReference type="GO" id="GO:0016787">
    <property type="term" value="F:hydrolase activity"/>
    <property type="evidence" value="ECO:0007669"/>
    <property type="project" value="UniProtKB-KW"/>
</dbReference>
<dbReference type="Pfam" id="PF12697">
    <property type="entry name" value="Abhydrolase_6"/>
    <property type="match status" value="1"/>
</dbReference>
<gene>
    <name evidence="2" type="ORF">EYE40_07620</name>
</gene>
<dbReference type="InterPro" id="IPR000073">
    <property type="entry name" value="AB_hydrolase_1"/>
</dbReference>
<protein>
    <submittedName>
        <fullName evidence="2">Alpha/beta hydrolase</fullName>
    </submittedName>
</protein>
<dbReference type="PRINTS" id="PR00111">
    <property type="entry name" value="ABHYDROLASE"/>
</dbReference>
<keyword evidence="2" id="KW-0378">Hydrolase</keyword>
<dbReference type="PANTHER" id="PTHR43433">
    <property type="entry name" value="HYDROLASE, ALPHA/BETA FOLD FAMILY PROTEIN"/>
    <property type="match status" value="1"/>
</dbReference>
<dbReference type="RefSeq" id="WP_130981387.1">
    <property type="nucleotide sequence ID" value="NZ_SISG01000001.1"/>
</dbReference>
<dbReference type="InterPro" id="IPR029058">
    <property type="entry name" value="AB_hydrolase_fold"/>
</dbReference>
<dbReference type="InterPro" id="IPR050471">
    <property type="entry name" value="AB_hydrolase"/>
</dbReference>
<name>A0A4Q9GQV3_9MICO</name>
<dbReference type="SUPFAM" id="SSF53474">
    <property type="entry name" value="alpha/beta-Hydrolases"/>
    <property type="match status" value="1"/>
</dbReference>
<evidence type="ECO:0000313" key="2">
    <source>
        <dbReference type="EMBL" id="TBN57276.1"/>
    </source>
</evidence>
<dbReference type="Proteomes" id="UP000294194">
    <property type="component" value="Unassembled WGS sequence"/>
</dbReference>
<dbReference type="AlphaFoldDB" id="A0A4Q9GQV3"/>
<organism evidence="2 3">
    <name type="scientific">Glaciihabitans arcticus</name>
    <dbReference type="NCBI Taxonomy" id="2668039"/>
    <lineage>
        <taxon>Bacteria</taxon>
        <taxon>Bacillati</taxon>
        <taxon>Actinomycetota</taxon>
        <taxon>Actinomycetes</taxon>
        <taxon>Micrococcales</taxon>
        <taxon>Microbacteriaceae</taxon>
        <taxon>Glaciihabitans</taxon>
    </lineage>
</organism>
<reference evidence="3" key="1">
    <citation type="submission" date="2019-02" db="EMBL/GenBank/DDBJ databases">
        <title>Glaciihabitans arcticus sp. nov., a psychrotolerant bacterium isolated from polar soil.</title>
        <authorList>
            <person name="Dahal R.H."/>
        </authorList>
    </citation>
    <scope>NUCLEOTIDE SEQUENCE [LARGE SCALE GENOMIC DNA]</scope>
    <source>
        <strain evidence="3">RP-3-7</strain>
    </source>
</reference>
<proteinExistence type="predicted"/>